<dbReference type="PROSITE" id="PS00894">
    <property type="entry name" value="HTH_DEOR_1"/>
    <property type="match status" value="1"/>
</dbReference>
<dbReference type="PRINTS" id="PR00037">
    <property type="entry name" value="HTHLACR"/>
</dbReference>
<dbReference type="InterPro" id="IPR014036">
    <property type="entry name" value="DeoR-like_C"/>
</dbReference>
<dbReference type="Gene3D" id="3.40.50.1360">
    <property type="match status" value="1"/>
</dbReference>
<dbReference type="PANTHER" id="PTHR30363">
    <property type="entry name" value="HTH-TYPE TRANSCRIPTIONAL REGULATOR SRLR-RELATED"/>
    <property type="match status" value="1"/>
</dbReference>
<dbReference type="InterPro" id="IPR036388">
    <property type="entry name" value="WH-like_DNA-bd_sf"/>
</dbReference>
<dbReference type="EMBL" id="FOQE01000026">
    <property type="protein sequence ID" value="SFH80018.1"/>
    <property type="molecule type" value="Genomic_DNA"/>
</dbReference>
<keyword evidence="2" id="KW-0678">Repressor</keyword>
<dbReference type="AlphaFoldDB" id="A0A1I3D065"/>
<dbReference type="Pfam" id="PF00455">
    <property type="entry name" value="DeoRC"/>
    <property type="match status" value="1"/>
</dbReference>
<dbReference type="SMART" id="SM00420">
    <property type="entry name" value="HTH_DEOR"/>
    <property type="match status" value="1"/>
</dbReference>
<evidence type="ECO:0000256" key="6">
    <source>
        <dbReference type="ARBA" id="ARBA00024937"/>
    </source>
</evidence>
<organism evidence="8 9">
    <name type="scientific">Pisciglobus halotolerans</name>
    <dbReference type="NCBI Taxonomy" id="745365"/>
    <lineage>
        <taxon>Bacteria</taxon>
        <taxon>Bacillati</taxon>
        <taxon>Bacillota</taxon>
        <taxon>Bacilli</taxon>
        <taxon>Lactobacillales</taxon>
        <taxon>Carnobacteriaceae</taxon>
    </lineage>
</organism>
<evidence type="ECO:0000256" key="2">
    <source>
        <dbReference type="ARBA" id="ARBA00022491"/>
    </source>
</evidence>
<dbReference type="GO" id="GO:0003700">
    <property type="term" value="F:DNA-binding transcription factor activity"/>
    <property type="evidence" value="ECO:0007669"/>
    <property type="project" value="InterPro"/>
</dbReference>
<feature type="domain" description="HTH deoR-type" evidence="7">
    <location>
        <begin position="3"/>
        <end position="58"/>
    </location>
</feature>
<evidence type="ECO:0000256" key="5">
    <source>
        <dbReference type="ARBA" id="ARBA00023163"/>
    </source>
</evidence>
<keyword evidence="5" id="KW-0804">Transcription</keyword>
<keyword evidence="3" id="KW-0805">Transcription regulation</keyword>
<evidence type="ECO:0000259" key="7">
    <source>
        <dbReference type="PROSITE" id="PS51000"/>
    </source>
</evidence>
<dbReference type="SMART" id="SM01134">
    <property type="entry name" value="DeoRC"/>
    <property type="match status" value="1"/>
</dbReference>
<dbReference type="InterPro" id="IPR037171">
    <property type="entry name" value="NagB/RpiA_transferase-like"/>
</dbReference>
<keyword evidence="4" id="KW-0238">DNA-binding</keyword>
<evidence type="ECO:0000313" key="8">
    <source>
        <dbReference type="EMBL" id="SFH80018.1"/>
    </source>
</evidence>
<gene>
    <name evidence="8" type="ORF">SAMN04489868_1266</name>
</gene>
<evidence type="ECO:0000256" key="4">
    <source>
        <dbReference type="ARBA" id="ARBA00023125"/>
    </source>
</evidence>
<evidence type="ECO:0000256" key="3">
    <source>
        <dbReference type="ARBA" id="ARBA00023015"/>
    </source>
</evidence>
<name>A0A1I3D065_9LACT</name>
<dbReference type="Pfam" id="PF08220">
    <property type="entry name" value="HTH_DeoR"/>
    <property type="match status" value="1"/>
</dbReference>
<dbReference type="GO" id="GO:0003677">
    <property type="term" value="F:DNA binding"/>
    <property type="evidence" value="ECO:0007669"/>
    <property type="project" value="UniProtKB-KW"/>
</dbReference>
<reference evidence="8 9" key="1">
    <citation type="submission" date="2016-10" db="EMBL/GenBank/DDBJ databases">
        <authorList>
            <person name="de Groot N.N."/>
        </authorList>
    </citation>
    <scope>NUCLEOTIDE SEQUENCE [LARGE SCALE GENOMIC DNA]</scope>
    <source>
        <strain evidence="8 9">DSM 27630</strain>
    </source>
</reference>
<comment type="function">
    <text evidence="6">Repressor of the lactose catabolism operon. Galactose-6-phosphate is the inducer.</text>
</comment>
<evidence type="ECO:0000313" key="9">
    <source>
        <dbReference type="Proteomes" id="UP000198668"/>
    </source>
</evidence>
<dbReference type="InterPro" id="IPR001034">
    <property type="entry name" value="DeoR_HTH"/>
</dbReference>
<dbReference type="OrthoDB" id="9798651at2"/>
<dbReference type="RefSeq" id="WP_047391017.1">
    <property type="nucleotide sequence ID" value="NZ_FOQE01000026.1"/>
</dbReference>
<dbReference type="PROSITE" id="PS51000">
    <property type="entry name" value="HTH_DEOR_2"/>
    <property type="match status" value="1"/>
</dbReference>
<protein>
    <recommendedName>
        <fullName evidence="1">Lactose phosphotransferase system repressor</fullName>
    </recommendedName>
</protein>
<keyword evidence="9" id="KW-1185">Reference proteome</keyword>
<dbReference type="PANTHER" id="PTHR30363:SF4">
    <property type="entry name" value="GLYCEROL-3-PHOSPHATE REGULON REPRESSOR"/>
    <property type="match status" value="1"/>
</dbReference>
<dbReference type="SUPFAM" id="SSF46785">
    <property type="entry name" value="Winged helix' DNA-binding domain"/>
    <property type="match status" value="1"/>
</dbReference>
<sequence length="255" mass="28813">MLKKERLSSILEALDTSGVVTVQNIVKELNVSDMTVRRDLEELAHQGKIIRIHGGAQSLNHYRHEELSHIEKKEIHISEKLAVAETASRFIDEGDSIFLGPGTTIELIVKFIHVKSLRIVTNSLPVFNLLEEKNENFDTYLVGGSYRKKTGAFVGSIANETISKLKVGKAFVGVNGISNDAIFTANVEEGSMQNLILNNAQNKFIVADYHKFNKEDFYEFYRLTDIDQVITNRKVNDAILEKYKKYTTIMTDTKS</sequence>
<dbReference type="InterPro" id="IPR036390">
    <property type="entry name" value="WH_DNA-bd_sf"/>
</dbReference>
<proteinExistence type="predicted"/>
<dbReference type="InterPro" id="IPR050313">
    <property type="entry name" value="Carb_Metab_HTH_regulators"/>
</dbReference>
<dbReference type="Proteomes" id="UP000198668">
    <property type="component" value="Unassembled WGS sequence"/>
</dbReference>
<dbReference type="SUPFAM" id="SSF100950">
    <property type="entry name" value="NagB/RpiA/CoA transferase-like"/>
    <property type="match status" value="1"/>
</dbReference>
<accession>A0A1I3D065</accession>
<evidence type="ECO:0000256" key="1">
    <source>
        <dbReference type="ARBA" id="ARBA00021390"/>
    </source>
</evidence>
<dbReference type="Gene3D" id="1.10.10.10">
    <property type="entry name" value="Winged helix-like DNA-binding domain superfamily/Winged helix DNA-binding domain"/>
    <property type="match status" value="1"/>
</dbReference>
<dbReference type="InterPro" id="IPR018356">
    <property type="entry name" value="Tscrpt_reg_HTH_DeoR_CS"/>
</dbReference>